<reference evidence="2 3" key="1">
    <citation type="submission" date="2018-09" db="EMBL/GenBank/DDBJ databases">
        <title>Phylogeny of the Shewanellaceae, and recommendation for two new genera, Pseudoshewanella and Parashewanella.</title>
        <authorList>
            <person name="Wang G."/>
        </authorList>
    </citation>
    <scope>NUCLEOTIDE SEQUENCE [LARGE SCALE GENOMIC DNA]</scope>
    <source>
        <strain evidence="2 3">KCTC 22492</strain>
    </source>
</reference>
<dbReference type="PANTHER" id="PTHR48098">
    <property type="entry name" value="ENTEROCHELIN ESTERASE-RELATED"/>
    <property type="match status" value="1"/>
</dbReference>
<dbReference type="PANTHER" id="PTHR48098:SF3">
    <property type="entry name" value="IRON(III) ENTEROBACTIN ESTERASE"/>
    <property type="match status" value="1"/>
</dbReference>
<dbReference type="Pfam" id="PF00756">
    <property type="entry name" value="Esterase"/>
    <property type="match status" value="1"/>
</dbReference>
<proteinExistence type="predicted"/>
<evidence type="ECO:0000313" key="3">
    <source>
        <dbReference type="Proteomes" id="UP000273022"/>
    </source>
</evidence>
<dbReference type="InterPro" id="IPR050583">
    <property type="entry name" value="Mycobacterial_A85_antigen"/>
</dbReference>
<protein>
    <submittedName>
        <fullName evidence="2">Esterase family protein</fullName>
    </submittedName>
</protein>
<dbReference type="AlphaFoldDB" id="A0A3A6U2L7"/>
<dbReference type="SUPFAM" id="SSF53474">
    <property type="entry name" value="alpha/beta-Hydrolases"/>
    <property type="match status" value="1"/>
</dbReference>
<dbReference type="RefSeq" id="WP_121854710.1">
    <property type="nucleotide sequence ID" value="NZ_CP037952.1"/>
</dbReference>
<keyword evidence="3" id="KW-1185">Reference proteome</keyword>
<accession>A0A3A6U2L7</accession>
<dbReference type="EMBL" id="QYYH01000132">
    <property type="protein sequence ID" value="RJY07175.1"/>
    <property type="molecule type" value="Genomic_DNA"/>
</dbReference>
<keyword evidence="1" id="KW-0732">Signal</keyword>
<feature type="signal peptide" evidence="1">
    <location>
        <begin position="1"/>
        <end position="18"/>
    </location>
</feature>
<dbReference type="Proteomes" id="UP000273022">
    <property type="component" value="Unassembled WGS sequence"/>
</dbReference>
<dbReference type="InterPro" id="IPR000801">
    <property type="entry name" value="Esterase-like"/>
</dbReference>
<gene>
    <name evidence="2" type="ORF">D5R81_16430</name>
</gene>
<dbReference type="OrthoDB" id="9775130at2"/>
<evidence type="ECO:0000256" key="1">
    <source>
        <dbReference type="SAM" id="SignalP"/>
    </source>
</evidence>
<name>A0A3A6U2L7_9GAMM</name>
<evidence type="ECO:0000313" key="2">
    <source>
        <dbReference type="EMBL" id="RJY07175.1"/>
    </source>
</evidence>
<feature type="chain" id="PRO_5017317500" evidence="1">
    <location>
        <begin position="19"/>
        <end position="423"/>
    </location>
</feature>
<dbReference type="InterPro" id="IPR029058">
    <property type="entry name" value="AB_hydrolase_fold"/>
</dbReference>
<comment type="caution">
    <text evidence="2">The sequence shown here is derived from an EMBL/GenBank/DDBJ whole genome shotgun (WGS) entry which is preliminary data.</text>
</comment>
<organism evidence="2 3">
    <name type="scientific">Parashewanella spongiae</name>
    <dbReference type="NCBI Taxonomy" id="342950"/>
    <lineage>
        <taxon>Bacteria</taxon>
        <taxon>Pseudomonadati</taxon>
        <taxon>Pseudomonadota</taxon>
        <taxon>Gammaproteobacteria</taxon>
        <taxon>Alteromonadales</taxon>
        <taxon>Shewanellaceae</taxon>
        <taxon>Parashewanella</taxon>
    </lineage>
</organism>
<dbReference type="Gene3D" id="3.40.50.1820">
    <property type="entry name" value="alpha/beta hydrolase"/>
    <property type="match status" value="1"/>
</dbReference>
<sequence>MNKVLILLSLLIFTFTQATNVNAVTQEDEQIARTEYPTNTLYKIWLDQQINDNAALDFYNTLTEKHILELNKENKATVTYFAKGSDDTEYIMQSGGPDFYGLRFKQIGKSGIYYCLQAIPLDAWFAYGVNEFKRIKVQGSTDLEKTVMEHIYDGAVIGPNAPLSVHVQYRRGVPKGTIHKFTLESKFMNEKREIQIYLPADYNQNVAHNLVFQLDGQNYSKGAEQDPIWHGWTPLPTILDNLIYEQKIGPTIAVFIVNQGNRSKELISERMTDFIALELLPWFKENYNIVSNPKNIVVSGPSRAGFTAANTALRHSNLIGSVLSQSGSFYYTLNENRNWPIYPEFEGKLLSNYKLSAKKAIQFYLDVGLYDLGLAVVGTNRQFRDVLQLQGYQVDYYEYKGGHSHLGWRHTIANGLISLIGIN</sequence>